<gene>
    <name evidence="8" type="ORF">BU14_0025s0002</name>
</gene>
<dbReference type="CDD" id="cd00364">
    <property type="entry name" value="Ribosomal_uS17"/>
    <property type="match status" value="1"/>
</dbReference>
<keyword evidence="9" id="KW-1185">Reference proteome</keyword>
<dbReference type="EMBL" id="KV918765">
    <property type="protein sequence ID" value="OSX81118.1"/>
    <property type="molecule type" value="Genomic_DNA"/>
</dbReference>
<sequence length="192" mass="21542">MDKSISVAMRVRVYHRVLKAWSAVTRKRMAHDEGGWAREGDVVTIRSCRPLSKRKSAVVVVNYGGGGGRRSGGPSAWRGRSSAGTGACRWRRRWRRRGGVALPQRMGTAEPQWMGMAQPQWMGMAQPQRMGMSQPQRMGMAQPQRMGMAQPQRMGMAQPQLMGMGKKQASLRRRDAFWWMVLVDAAVRFGAP</sequence>
<accession>A0A1X6PK86</accession>
<keyword evidence="5" id="KW-0934">Plastid</keyword>
<dbReference type="GO" id="GO:1990904">
    <property type="term" value="C:ribonucleoprotein complex"/>
    <property type="evidence" value="ECO:0007669"/>
    <property type="project" value="UniProtKB-KW"/>
</dbReference>
<dbReference type="Proteomes" id="UP000218209">
    <property type="component" value="Unassembled WGS sequence"/>
</dbReference>
<dbReference type="Pfam" id="PF00366">
    <property type="entry name" value="Ribosomal_S17"/>
    <property type="match status" value="1"/>
</dbReference>
<keyword evidence="7" id="KW-0687">Ribonucleoprotein</keyword>
<comment type="similarity">
    <text evidence="2">Belongs to the universal ribosomal protein uS17 family.</text>
</comment>
<protein>
    <submittedName>
        <fullName evidence="8">Uncharacterized protein</fullName>
    </submittedName>
</protein>
<comment type="subcellular location">
    <subcellularLocation>
        <location evidence="1">Plastid</location>
        <location evidence="1">Chloroplast</location>
    </subcellularLocation>
</comment>
<evidence type="ECO:0000313" key="9">
    <source>
        <dbReference type="Proteomes" id="UP000218209"/>
    </source>
</evidence>
<dbReference type="OrthoDB" id="274752at2759"/>
<name>A0A1X6PK86_PORUM</name>
<keyword evidence="6" id="KW-0689">Ribosomal protein</keyword>
<dbReference type="InterPro" id="IPR000266">
    <property type="entry name" value="Ribosomal_uS17"/>
</dbReference>
<dbReference type="Gene3D" id="2.40.50.140">
    <property type="entry name" value="Nucleic acid-binding proteins"/>
    <property type="match status" value="1"/>
</dbReference>
<organism evidence="8 9">
    <name type="scientific">Porphyra umbilicalis</name>
    <name type="common">Purple laver</name>
    <name type="synonym">Red alga</name>
    <dbReference type="NCBI Taxonomy" id="2786"/>
    <lineage>
        <taxon>Eukaryota</taxon>
        <taxon>Rhodophyta</taxon>
        <taxon>Bangiophyceae</taxon>
        <taxon>Bangiales</taxon>
        <taxon>Bangiaceae</taxon>
        <taxon>Porphyra</taxon>
    </lineage>
</organism>
<evidence type="ECO:0000256" key="4">
    <source>
        <dbReference type="ARBA" id="ARBA00022528"/>
    </source>
</evidence>
<comment type="subunit">
    <text evidence="3">Part of the 30S ribosomal subunit.</text>
</comment>
<dbReference type="AlphaFoldDB" id="A0A1X6PK86"/>
<evidence type="ECO:0000256" key="6">
    <source>
        <dbReference type="ARBA" id="ARBA00022980"/>
    </source>
</evidence>
<dbReference type="GO" id="GO:0009507">
    <property type="term" value="C:chloroplast"/>
    <property type="evidence" value="ECO:0007669"/>
    <property type="project" value="UniProtKB-SubCell"/>
</dbReference>
<evidence type="ECO:0000256" key="1">
    <source>
        <dbReference type="ARBA" id="ARBA00004229"/>
    </source>
</evidence>
<dbReference type="SUPFAM" id="SSF50249">
    <property type="entry name" value="Nucleic acid-binding proteins"/>
    <property type="match status" value="1"/>
</dbReference>
<dbReference type="GO" id="GO:0005840">
    <property type="term" value="C:ribosome"/>
    <property type="evidence" value="ECO:0007669"/>
    <property type="project" value="UniProtKB-KW"/>
</dbReference>
<evidence type="ECO:0000313" key="8">
    <source>
        <dbReference type="EMBL" id="OSX81118.1"/>
    </source>
</evidence>
<evidence type="ECO:0000256" key="3">
    <source>
        <dbReference type="ARBA" id="ARBA00011458"/>
    </source>
</evidence>
<dbReference type="GO" id="GO:0003735">
    <property type="term" value="F:structural constituent of ribosome"/>
    <property type="evidence" value="ECO:0007669"/>
    <property type="project" value="InterPro"/>
</dbReference>
<evidence type="ECO:0000256" key="5">
    <source>
        <dbReference type="ARBA" id="ARBA00022640"/>
    </source>
</evidence>
<keyword evidence="4" id="KW-0150">Chloroplast</keyword>
<evidence type="ECO:0000256" key="7">
    <source>
        <dbReference type="ARBA" id="ARBA00023274"/>
    </source>
</evidence>
<proteinExistence type="inferred from homology"/>
<reference evidence="8 9" key="1">
    <citation type="submission" date="2017-03" db="EMBL/GenBank/DDBJ databases">
        <title>WGS assembly of Porphyra umbilicalis.</title>
        <authorList>
            <person name="Brawley S.H."/>
            <person name="Blouin N.A."/>
            <person name="Ficko-Blean E."/>
            <person name="Wheeler G.L."/>
            <person name="Lohr M."/>
            <person name="Goodson H.V."/>
            <person name="Jenkins J.W."/>
            <person name="Blaby-Haas C.E."/>
            <person name="Helliwell K.E."/>
            <person name="Chan C."/>
            <person name="Marriage T."/>
            <person name="Bhattacharya D."/>
            <person name="Klein A.S."/>
            <person name="Badis Y."/>
            <person name="Brodie J."/>
            <person name="Cao Y."/>
            <person name="Collen J."/>
            <person name="Dittami S.M."/>
            <person name="Gachon C.M."/>
            <person name="Green B.R."/>
            <person name="Karpowicz S."/>
            <person name="Kim J.W."/>
            <person name="Kudahl U."/>
            <person name="Lin S."/>
            <person name="Michel G."/>
            <person name="Mittag M."/>
            <person name="Olson B.J."/>
            <person name="Pangilinan J."/>
            <person name="Peng Y."/>
            <person name="Qiu H."/>
            <person name="Shu S."/>
            <person name="Singer J.T."/>
            <person name="Smith A.G."/>
            <person name="Sprecher B.N."/>
            <person name="Wagner V."/>
            <person name="Wang W."/>
            <person name="Wang Z.-Y."/>
            <person name="Yan J."/>
            <person name="Yarish C."/>
            <person name="Zoeuner-Riek S."/>
            <person name="Zhuang Y."/>
            <person name="Zou Y."/>
            <person name="Lindquist E.A."/>
            <person name="Grimwood J."/>
            <person name="Barry K."/>
            <person name="Rokhsar D.S."/>
            <person name="Schmutz J."/>
            <person name="Stiller J.W."/>
            <person name="Grossman A.R."/>
            <person name="Prochnik S.E."/>
        </authorList>
    </citation>
    <scope>NUCLEOTIDE SEQUENCE [LARGE SCALE GENOMIC DNA]</scope>
    <source>
        <strain evidence="8">4086291</strain>
    </source>
</reference>
<dbReference type="InterPro" id="IPR012340">
    <property type="entry name" value="NA-bd_OB-fold"/>
</dbReference>
<evidence type="ECO:0000256" key="2">
    <source>
        <dbReference type="ARBA" id="ARBA00010254"/>
    </source>
</evidence>
<dbReference type="GO" id="GO:0006412">
    <property type="term" value="P:translation"/>
    <property type="evidence" value="ECO:0007669"/>
    <property type="project" value="InterPro"/>
</dbReference>